<protein>
    <submittedName>
        <fullName evidence="3">Glutaredoxin domain-containing cysteine-rich 1</fullName>
    </submittedName>
</protein>
<dbReference type="CDD" id="cd03031">
    <property type="entry name" value="GRX_GRX_like"/>
    <property type="match status" value="1"/>
</dbReference>
<dbReference type="EMBL" id="OW240917">
    <property type="protein sequence ID" value="CAH2300107.1"/>
    <property type="molecule type" value="Genomic_DNA"/>
</dbReference>
<proteinExistence type="predicted"/>
<dbReference type="Pfam" id="PF23733">
    <property type="entry name" value="GRXCR1-2_C"/>
    <property type="match status" value="1"/>
</dbReference>
<dbReference type="AlphaFoldDB" id="A0AAD1SH02"/>
<dbReference type="GO" id="GO:0007605">
    <property type="term" value="P:sensory perception of sound"/>
    <property type="evidence" value="ECO:0007669"/>
    <property type="project" value="InterPro"/>
</dbReference>
<evidence type="ECO:0000313" key="3">
    <source>
        <dbReference type="EMBL" id="CAH2300107.1"/>
    </source>
</evidence>
<evidence type="ECO:0000313" key="4">
    <source>
        <dbReference type="Proteomes" id="UP001295444"/>
    </source>
</evidence>
<dbReference type="Gene3D" id="3.40.30.10">
    <property type="entry name" value="Glutaredoxin"/>
    <property type="match status" value="1"/>
</dbReference>
<evidence type="ECO:0000259" key="2">
    <source>
        <dbReference type="Pfam" id="PF00462"/>
    </source>
</evidence>
<gene>
    <name evidence="3" type="ORF">PECUL_23A020826</name>
</gene>
<dbReference type="InterPro" id="IPR036249">
    <property type="entry name" value="Thioredoxin-like_sf"/>
</dbReference>
<dbReference type="PANTHER" id="PTHR46990">
    <property type="entry name" value="GLUTAREDOXIN DOMAIN-CONTAINING CYSTEINE-RICH PROTEIN 1"/>
    <property type="match status" value="1"/>
</dbReference>
<dbReference type="PROSITE" id="PS51354">
    <property type="entry name" value="GLUTAREDOXIN_2"/>
    <property type="match status" value="1"/>
</dbReference>
<accession>A0AAD1SH02</accession>
<dbReference type="PANTHER" id="PTHR46990:SF1">
    <property type="entry name" value="GLUTAREDOXIN DOMAIN-CONTAINING CYSTEINE-RICH PROTEIN 1"/>
    <property type="match status" value="1"/>
</dbReference>
<dbReference type="Proteomes" id="UP001295444">
    <property type="component" value="Chromosome 06"/>
</dbReference>
<reference evidence="3" key="1">
    <citation type="submission" date="2022-03" db="EMBL/GenBank/DDBJ databases">
        <authorList>
            <person name="Alioto T."/>
            <person name="Alioto T."/>
            <person name="Gomez Garrido J."/>
        </authorList>
    </citation>
    <scope>NUCLEOTIDE SEQUENCE</scope>
</reference>
<dbReference type="SUPFAM" id="SSF52833">
    <property type="entry name" value="Thioredoxin-like"/>
    <property type="match status" value="1"/>
</dbReference>
<dbReference type="InterPro" id="IPR002109">
    <property type="entry name" value="Glutaredoxin"/>
</dbReference>
<keyword evidence="4" id="KW-1185">Reference proteome</keyword>
<feature type="region of interest" description="Disordered" evidence="1">
    <location>
        <begin position="39"/>
        <end position="75"/>
    </location>
</feature>
<name>A0AAD1SH02_PELCU</name>
<evidence type="ECO:0000256" key="1">
    <source>
        <dbReference type="SAM" id="MobiDB-lite"/>
    </source>
</evidence>
<feature type="compositionally biased region" description="Polar residues" evidence="1">
    <location>
        <begin position="44"/>
        <end position="57"/>
    </location>
</feature>
<sequence>MLNMQMKPEGDRHQRKVRFRIASSHSGRVLKEVYTDGDSLDSECASSCETDQNSLPSETDGHQNGFLGSEFDESENEPDDLLVLARATKDRGFGTKRVNILSKNGTVRGVKHKVSAGQALFDNLAKVFQSSTTLEYGRIVIYTTSLRVVRTTFERCEMVRKIFQNHRVKSEEKNIALNGDYGKELDERCRRVNETPSLPVVFIDGHYLGGAEKILLMNESGELQDLLLKIERVQHPHACASCGGFGFLPCLVCHGSKMSVFRNCFTDSFKALKCTACNENGLQRSPQPGHINSVFSTLSQWSMKALFGGKLLPLSVTNCSL</sequence>
<feature type="domain" description="Glutaredoxin" evidence="2">
    <location>
        <begin position="139"/>
        <end position="207"/>
    </location>
</feature>
<dbReference type="Pfam" id="PF00462">
    <property type="entry name" value="Glutaredoxin"/>
    <property type="match status" value="1"/>
</dbReference>
<organism evidence="3 4">
    <name type="scientific">Pelobates cultripes</name>
    <name type="common">Western spadefoot toad</name>
    <dbReference type="NCBI Taxonomy" id="61616"/>
    <lineage>
        <taxon>Eukaryota</taxon>
        <taxon>Metazoa</taxon>
        <taxon>Chordata</taxon>
        <taxon>Craniata</taxon>
        <taxon>Vertebrata</taxon>
        <taxon>Euteleostomi</taxon>
        <taxon>Amphibia</taxon>
        <taxon>Batrachia</taxon>
        <taxon>Anura</taxon>
        <taxon>Pelobatoidea</taxon>
        <taxon>Pelobatidae</taxon>
        <taxon>Pelobates</taxon>
    </lineage>
</organism>
<dbReference type="InterPro" id="IPR042797">
    <property type="entry name" value="GRXCR1"/>
</dbReference>